<dbReference type="Gene3D" id="2.40.30.10">
    <property type="entry name" value="Translation factors"/>
    <property type="match status" value="1"/>
</dbReference>
<comment type="caution">
    <text evidence="1">The sequence shown here is derived from an EMBL/GenBank/DDBJ whole genome shotgun (WGS) entry which is preliminary data.</text>
</comment>
<sequence length="239" mass="26656">MDVADLLTRAVEMVPATAVNEAGGTVTDAREYLDHNEWEIALDVLADLYDRWRPPAQWWDLLIEAADLMWLTETATWCRWGRWGRWESLHGIVRAELQLFSPSHGGRAAAIPSPGVLRPLWDIGQRNAAGQPDLRVARMWVEYSPELAPGTTGSVRLAPLVPLDWRGLQPGQSITMHEGTPAVGVGTIIEVFAPVLIVTTERNAARARSAADQYIAIWSRLNAIIPRQLRRCTQEAPNR</sequence>
<evidence type="ECO:0000313" key="1">
    <source>
        <dbReference type="EMBL" id="GID71049.1"/>
    </source>
</evidence>
<protein>
    <submittedName>
        <fullName evidence="1">Uncharacterized protein</fullName>
    </submittedName>
</protein>
<dbReference type="EMBL" id="BOMH01000095">
    <property type="protein sequence ID" value="GID71049.1"/>
    <property type="molecule type" value="Genomic_DNA"/>
</dbReference>
<proteinExistence type="predicted"/>
<organism evidence="1 2">
    <name type="scientific">Actinoplanes cyaneus</name>
    <dbReference type="NCBI Taxonomy" id="52696"/>
    <lineage>
        <taxon>Bacteria</taxon>
        <taxon>Bacillati</taxon>
        <taxon>Actinomycetota</taxon>
        <taxon>Actinomycetes</taxon>
        <taxon>Micromonosporales</taxon>
        <taxon>Micromonosporaceae</taxon>
        <taxon>Actinoplanes</taxon>
    </lineage>
</organism>
<name>A0A919ISQ8_9ACTN</name>
<evidence type="ECO:0000313" key="2">
    <source>
        <dbReference type="Proteomes" id="UP000619479"/>
    </source>
</evidence>
<keyword evidence="2" id="KW-1185">Reference proteome</keyword>
<gene>
    <name evidence="1" type="ORF">Acy02nite_89300</name>
</gene>
<reference evidence="1" key="1">
    <citation type="submission" date="2021-01" db="EMBL/GenBank/DDBJ databases">
        <title>Whole genome shotgun sequence of Actinoplanes cyaneus NBRC 14990.</title>
        <authorList>
            <person name="Komaki H."/>
            <person name="Tamura T."/>
        </authorList>
    </citation>
    <scope>NUCLEOTIDE SEQUENCE</scope>
    <source>
        <strain evidence="1">NBRC 14990</strain>
    </source>
</reference>
<dbReference type="RefSeq" id="WP_239175857.1">
    <property type="nucleotide sequence ID" value="NZ_BAAAUC010000088.1"/>
</dbReference>
<dbReference type="Proteomes" id="UP000619479">
    <property type="component" value="Unassembled WGS sequence"/>
</dbReference>
<accession>A0A919ISQ8</accession>
<dbReference type="AlphaFoldDB" id="A0A919ISQ8"/>